<name>A0A0F9F4G5_9ZZZZ</name>
<protein>
    <submittedName>
        <fullName evidence="1">Uncharacterized protein</fullName>
    </submittedName>
</protein>
<accession>A0A0F9F4G5</accession>
<proteinExistence type="predicted"/>
<evidence type="ECO:0000313" key="1">
    <source>
        <dbReference type="EMBL" id="KKL81289.1"/>
    </source>
</evidence>
<dbReference type="AlphaFoldDB" id="A0A0F9F4G5"/>
<reference evidence="1" key="1">
    <citation type="journal article" date="2015" name="Nature">
        <title>Complex archaea that bridge the gap between prokaryotes and eukaryotes.</title>
        <authorList>
            <person name="Spang A."/>
            <person name="Saw J.H."/>
            <person name="Jorgensen S.L."/>
            <person name="Zaremba-Niedzwiedzka K."/>
            <person name="Martijn J."/>
            <person name="Lind A.E."/>
            <person name="van Eijk R."/>
            <person name="Schleper C."/>
            <person name="Guy L."/>
            <person name="Ettema T.J."/>
        </authorList>
    </citation>
    <scope>NUCLEOTIDE SEQUENCE</scope>
</reference>
<dbReference type="EMBL" id="LAZR01022604">
    <property type="protein sequence ID" value="KKL81289.1"/>
    <property type="molecule type" value="Genomic_DNA"/>
</dbReference>
<comment type="caution">
    <text evidence="1">The sequence shown here is derived from an EMBL/GenBank/DDBJ whole genome shotgun (WGS) entry which is preliminary data.</text>
</comment>
<sequence>MNGRMARRIRDKHGEKFVKYATYLCQRGFWTRLFVAIFVVTHRVRK</sequence>
<organism evidence="1">
    <name type="scientific">marine sediment metagenome</name>
    <dbReference type="NCBI Taxonomy" id="412755"/>
    <lineage>
        <taxon>unclassified sequences</taxon>
        <taxon>metagenomes</taxon>
        <taxon>ecological metagenomes</taxon>
    </lineage>
</organism>
<gene>
    <name evidence="1" type="ORF">LCGC14_1996270</name>
</gene>